<dbReference type="InterPro" id="IPR011042">
    <property type="entry name" value="6-blade_b-propeller_TolB-like"/>
</dbReference>
<dbReference type="STRING" id="651661.SAMN05660293_03607"/>
<evidence type="ECO:0000313" key="4">
    <source>
        <dbReference type="Proteomes" id="UP000190897"/>
    </source>
</evidence>
<proteinExistence type="predicted"/>
<reference evidence="4" key="1">
    <citation type="submission" date="2017-02" db="EMBL/GenBank/DDBJ databases">
        <authorList>
            <person name="Varghese N."/>
            <person name="Submissions S."/>
        </authorList>
    </citation>
    <scope>NUCLEOTIDE SEQUENCE [LARGE SCALE GENOMIC DNA]</scope>
    <source>
        <strain evidence="4">DSM 22270</strain>
    </source>
</reference>
<protein>
    <submittedName>
        <fullName evidence="3">Glucose/arabinose dehydrogenase, beta-propeller fold</fullName>
    </submittedName>
</protein>
<dbReference type="Proteomes" id="UP000190897">
    <property type="component" value="Unassembled WGS sequence"/>
</dbReference>
<accession>A0A1T5FYZ5</accession>
<dbReference type="AlphaFoldDB" id="A0A1T5FYZ5"/>
<dbReference type="InterPro" id="IPR011041">
    <property type="entry name" value="Quinoprot_gluc/sorb_DH_b-prop"/>
</dbReference>
<dbReference type="PANTHER" id="PTHR19328:SF75">
    <property type="entry name" value="ALDOSE SUGAR DEHYDROGENASE YLII"/>
    <property type="match status" value="1"/>
</dbReference>
<dbReference type="EMBL" id="FUZA01000004">
    <property type="protein sequence ID" value="SKC01411.1"/>
    <property type="molecule type" value="Genomic_DNA"/>
</dbReference>
<name>A0A1T5FYZ5_9BACT</name>
<sequence>MTLIRKNFNVMTLNALPIFFLLTMGLATISCSKDKDMEDDPGTITNPDTTIKTKDAFPGLTFTDPVEMKQLPGDSSRFFVVEQAGVIRVFQNNAAATTSSVFLDIKSKVQDGGELGLLGLAFHPDFKTNGYFYVNYTVGSPLKTVIARYKAATPTAERADPASEAVLFTFNQPYANHNGGSLQFSKDGFLYIATGDGGSGGDPQNNAQNRKSLLGKILRVDVDGTAKGNYGIPSDNPYPVGNNDGYLPEIYAYGLRNPWRISFDMENDRLFAGDVGQNKREEIDLITKGGNYGWRLKEGVDCYDPASNCNAAGLIEPIHDYNQNNGDRSITGGYVYRGKAIKSLVGKYIYGDFASGRIWALELDGDQKKSNAILFENKGSISSFAQDVSGEVYYLNYGEGKIMKFVRGNLN</sequence>
<dbReference type="PROSITE" id="PS51257">
    <property type="entry name" value="PROKAR_LIPOPROTEIN"/>
    <property type="match status" value="1"/>
</dbReference>
<dbReference type="PANTHER" id="PTHR19328">
    <property type="entry name" value="HEDGEHOG-INTERACTING PROTEIN"/>
    <property type="match status" value="1"/>
</dbReference>
<feature type="signal peptide" evidence="1">
    <location>
        <begin position="1"/>
        <end position="29"/>
    </location>
</feature>
<dbReference type="SUPFAM" id="SSF50952">
    <property type="entry name" value="Soluble quinoprotein glucose dehydrogenase"/>
    <property type="match status" value="1"/>
</dbReference>
<evidence type="ECO:0000259" key="2">
    <source>
        <dbReference type="Pfam" id="PF07995"/>
    </source>
</evidence>
<dbReference type="InterPro" id="IPR012938">
    <property type="entry name" value="Glc/Sorbosone_DH"/>
</dbReference>
<gene>
    <name evidence="3" type="ORF">SAMN05660293_03607</name>
</gene>
<evidence type="ECO:0000256" key="1">
    <source>
        <dbReference type="SAM" id="SignalP"/>
    </source>
</evidence>
<evidence type="ECO:0000313" key="3">
    <source>
        <dbReference type="EMBL" id="SKC01411.1"/>
    </source>
</evidence>
<dbReference type="Gene3D" id="2.120.10.30">
    <property type="entry name" value="TolB, C-terminal domain"/>
    <property type="match status" value="1"/>
</dbReference>
<dbReference type="Pfam" id="PF07995">
    <property type="entry name" value="GSDH"/>
    <property type="match status" value="1"/>
</dbReference>
<feature type="domain" description="Glucose/Sorbosone dehydrogenase" evidence="2">
    <location>
        <begin position="63"/>
        <end position="403"/>
    </location>
</feature>
<keyword evidence="1" id="KW-0732">Signal</keyword>
<keyword evidence="4" id="KW-1185">Reference proteome</keyword>
<organism evidence="3 4">
    <name type="scientific">Dyadobacter psychrophilus</name>
    <dbReference type="NCBI Taxonomy" id="651661"/>
    <lineage>
        <taxon>Bacteria</taxon>
        <taxon>Pseudomonadati</taxon>
        <taxon>Bacteroidota</taxon>
        <taxon>Cytophagia</taxon>
        <taxon>Cytophagales</taxon>
        <taxon>Spirosomataceae</taxon>
        <taxon>Dyadobacter</taxon>
    </lineage>
</organism>
<feature type="chain" id="PRO_5010582871" evidence="1">
    <location>
        <begin position="30"/>
        <end position="411"/>
    </location>
</feature>